<dbReference type="PROSITE" id="PS51935">
    <property type="entry name" value="NLPC_P60"/>
    <property type="match status" value="1"/>
</dbReference>
<dbReference type="InterPro" id="IPR019710">
    <property type="entry name" value="DUF4226"/>
</dbReference>
<proteinExistence type="predicted"/>
<dbReference type="EMBL" id="CP097321">
    <property type="protein sequence ID" value="UQX13537.1"/>
    <property type="molecule type" value="Genomic_DNA"/>
</dbReference>
<evidence type="ECO:0000256" key="1">
    <source>
        <dbReference type="ARBA" id="ARBA00022670"/>
    </source>
</evidence>
<feature type="domain" description="NlpC/P60" evidence="5">
    <location>
        <begin position="330"/>
        <end position="455"/>
    </location>
</feature>
<dbReference type="Pfam" id="PF00877">
    <property type="entry name" value="NLPC_P60"/>
    <property type="match status" value="1"/>
</dbReference>
<gene>
    <name evidence="6" type="ORF">M5I08_25425</name>
</gene>
<dbReference type="PANTHER" id="PTHR47359:SF3">
    <property type="entry name" value="NLP_P60 DOMAIN-CONTAINING PROTEIN-RELATED"/>
    <property type="match status" value="1"/>
</dbReference>
<reference evidence="6" key="1">
    <citation type="submission" date="2022-05" db="EMBL/GenBank/DDBJ databases">
        <title>A methanotrophic Mycobacterium dominates a cave microbial ecosystem.</title>
        <authorList>
            <person name="Van Spanning R.J.M."/>
            <person name="Guan Q."/>
            <person name="Melkonian C."/>
            <person name="Gallant J."/>
            <person name="Polerecky L."/>
            <person name="Flot J.-F."/>
            <person name="Brandt B.W."/>
            <person name="Braster M."/>
            <person name="Iturbe Espinoza P."/>
            <person name="Aerts J."/>
            <person name="Meima-Franke M."/>
            <person name="Piersma S.R."/>
            <person name="Bunduc C."/>
            <person name="Ummels R."/>
            <person name="Pain A."/>
            <person name="Fleming E.J."/>
            <person name="van der Wel N."/>
            <person name="Gherman V.D."/>
            <person name="Sarbu S.M."/>
            <person name="Bodelier P.L.E."/>
            <person name="Bitter W."/>
        </authorList>
    </citation>
    <scope>NUCLEOTIDE SEQUENCE</scope>
    <source>
        <strain evidence="6">Sulfur Cave</strain>
        <plasmid evidence="6">unnamed</plasmid>
    </source>
</reference>
<evidence type="ECO:0000256" key="4">
    <source>
        <dbReference type="SAM" id="MobiDB-lite"/>
    </source>
</evidence>
<feature type="region of interest" description="Disordered" evidence="4">
    <location>
        <begin position="1"/>
        <end position="126"/>
    </location>
</feature>
<keyword evidence="6" id="KW-0614">Plasmid</keyword>
<dbReference type="RefSeq" id="WP_219068184.1">
    <property type="nucleotide sequence ID" value="NZ_CAJUXY010000032.1"/>
</dbReference>
<feature type="compositionally biased region" description="Low complexity" evidence="4">
    <location>
        <begin position="43"/>
        <end position="72"/>
    </location>
</feature>
<organism evidence="6 7">
    <name type="scientific">Candidatus Mycobacterium methanotrophicum</name>
    <dbReference type="NCBI Taxonomy" id="2943498"/>
    <lineage>
        <taxon>Bacteria</taxon>
        <taxon>Bacillati</taxon>
        <taxon>Actinomycetota</taxon>
        <taxon>Actinomycetes</taxon>
        <taxon>Mycobacteriales</taxon>
        <taxon>Mycobacteriaceae</taxon>
        <taxon>Mycobacterium</taxon>
    </lineage>
</organism>
<sequence>MTPIATAQDPAADPASPTTLTTPRSPGSQGPVPLKTPPPPGAPAGTGPAAPSSTTPGATANTPGQTTNGTGTVPASPNPNGQPGATTDGKLKDHSTTHHGDHDHDADSATSPDAPPATPDALNGLANLGPQIAGPLLGAATALPAAALQGAGSLIPALAAAVLPQLAALANQLGSGAPPAGLDPHLNPGGADALAGPMGSMLGEGDAADRARAKNEALARQASALHDVEHKLGDVLGLSTARTEGDRAKIHSIIGDVETALTSAGAQGDTPEAQAAVLSATRKALNDAGDVVSAAAKAKLTDAQFVRSLIHNYLAAAGPTDTLHAGALGSAAGANAARIAHDALGMKYVWGGGGPLGPTGGGFDCSGLTQWAIARASGGRVILPRTTYQQIRAGTAVPLNALAPGDLVFSNWSSPGVPEHVAIYIGNGHVIEAPTFGVPVHISNVPSGAQARRVL</sequence>
<dbReference type="Proteomes" id="UP001056610">
    <property type="component" value="Plasmid unnamed"/>
</dbReference>
<protein>
    <submittedName>
        <fullName evidence="6">C40 family peptidase</fullName>
    </submittedName>
</protein>
<feature type="region of interest" description="Disordered" evidence="4">
    <location>
        <begin position="180"/>
        <end position="215"/>
    </location>
</feature>
<geneLocation type="plasmid" evidence="6 7">
    <name>unnamed</name>
</geneLocation>
<evidence type="ECO:0000256" key="3">
    <source>
        <dbReference type="ARBA" id="ARBA00022807"/>
    </source>
</evidence>
<keyword evidence="1" id="KW-0645">Protease</keyword>
<keyword evidence="7" id="KW-1185">Reference proteome</keyword>
<name>A0ABY4QT15_9MYCO</name>
<dbReference type="InterPro" id="IPR051794">
    <property type="entry name" value="PG_Endopeptidase_C40"/>
</dbReference>
<dbReference type="Pfam" id="PF10774">
    <property type="entry name" value="DUF4226"/>
    <property type="match status" value="1"/>
</dbReference>
<feature type="compositionally biased region" description="Polar residues" evidence="4">
    <location>
        <begin position="16"/>
        <end position="28"/>
    </location>
</feature>
<feature type="compositionally biased region" description="Basic and acidic residues" evidence="4">
    <location>
        <begin position="89"/>
        <end position="107"/>
    </location>
</feature>
<accession>A0ABY4QT15</accession>
<evidence type="ECO:0000256" key="2">
    <source>
        <dbReference type="ARBA" id="ARBA00022801"/>
    </source>
</evidence>
<evidence type="ECO:0000259" key="5">
    <source>
        <dbReference type="PROSITE" id="PS51935"/>
    </source>
</evidence>
<keyword evidence="3" id="KW-0788">Thiol protease</keyword>
<feature type="compositionally biased region" description="Polar residues" evidence="4">
    <location>
        <begin position="73"/>
        <end position="85"/>
    </location>
</feature>
<dbReference type="InterPro" id="IPR000064">
    <property type="entry name" value="NLP_P60_dom"/>
</dbReference>
<keyword evidence="2" id="KW-0378">Hydrolase</keyword>
<evidence type="ECO:0000313" key="7">
    <source>
        <dbReference type="Proteomes" id="UP001056610"/>
    </source>
</evidence>
<evidence type="ECO:0000313" key="6">
    <source>
        <dbReference type="EMBL" id="UQX13537.1"/>
    </source>
</evidence>
<dbReference type="PANTHER" id="PTHR47359">
    <property type="entry name" value="PEPTIDOGLYCAN DL-ENDOPEPTIDASE CWLO"/>
    <property type="match status" value="1"/>
</dbReference>